<name>A0ACC2H5J2_DALPE</name>
<dbReference type="EMBL" id="CM055732">
    <property type="protein sequence ID" value="KAJ8011219.1"/>
    <property type="molecule type" value="Genomic_DNA"/>
</dbReference>
<proteinExistence type="predicted"/>
<dbReference type="Proteomes" id="UP001157502">
    <property type="component" value="Chromosome 5"/>
</dbReference>
<gene>
    <name evidence="1" type="ORF">DPEC_G00055890</name>
</gene>
<keyword evidence="2" id="KW-1185">Reference proteome</keyword>
<comment type="caution">
    <text evidence="1">The sequence shown here is derived from an EMBL/GenBank/DDBJ whole genome shotgun (WGS) entry which is preliminary data.</text>
</comment>
<sequence>MRALPVSPVPSFLKTRHVTDFSAPPYLPGCGPFGLIPPTSPEEVGGARGRITLFFIHPVSCALDPQRDARWQKTRRRDHMTTSSTGFPSENGDVATPVTGARLPRNIPSDQGRYFLKQTIIPGAMTVCYNCVSLLQMATAPAPNCRSRRRTSQRNIGEKNEKRLEIHSGSRIWF</sequence>
<evidence type="ECO:0000313" key="2">
    <source>
        <dbReference type="Proteomes" id="UP001157502"/>
    </source>
</evidence>
<reference evidence="1" key="1">
    <citation type="submission" date="2021-05" db="EMBL/GenBank/DDBJ databases">
        <authorList>
            <person name="Pan Q."/>
            <person name="Jouanno E."/>
            <person name="Zahm M."/>
            <person name="Klopp C."/>
            <person name="Cabau C."/>
            <person name="Louis A."/>
            <person name="Berthelot C."/>
            <person name="Parey E."/>
            <person name="Roest Crollius H."/>
            <person name="Montfort J."/>
            <person name="Robinson-Rechavi M."/>
            <person name="Bouchez O."/>
            <person name="Lampietro C."/>
            <person name="Lopez Roques C."/>
            <person name="Donnadieu C."/>
            <person name="Postlethwait J."/>
            <person name="Bobe J."/>
            <person name="Dillon D."/>
            <person name="Chandos A."/>
            <person name="von Hippel F."/>
            <person name="Guiguen Y."/>
        </authorList>
    </citation>
    <scope>NUCLEOTIDE SEQUENCE</scope>
    <source>
        <strain evidence="1">YG-Jan2019</strain>
    </source>
</reference>
<protein>
    <submittedName>
        <fullName evidence="1">Uncharacterized protein</fullName>
    </submittedName>
</protein>
<accession>A0ACC2H5J2</accession>
<organism evidence="1 2">
    <name type="scientific">Dallia pectoralis</name>
    <name type="common">Alaska blackfish</name>
    <dbReference type="NCBI Taxonomy" id="75939"/>
    <lineage>
        <taxon>Eukaryota</taxon>
        <taxon>Metazoa</taxon>
        <taxon>Chordata</taxon>
        <taxon>Craniata</taxon>
        <taxon>Vertebrata</taxon>
        <taxon>Euteleostomi</taxon>
        <taxon>Actinopterygii</taxon>
        <taxon>Neopterygii</taxon>
        <taxon>Teleostei</taxon>
        <taxon>Protacanthopterygii</taxon>
        <taxon>Esociformes</taxon>
        <taxon>Umbridae</taxon>
        <taxon>Dallia</taxon>
    </lineage>
</organism>
<evidence type="ECO:0000313" key="1">
    <source>
        <dbReference type="EMBL" id="KAJ8011219.1"/>
    </source>
</evidence>